<evidence type="ECO:0000313" key="5">
    <source>
        <dbReference type="Proteomes" id="UP001596456"/>
    </source>
</evidence>
<gene>
    <name evidence="4" type="ORF">ACFQPS_20360</name>
</gene>
<evidence type="ECO:0000256" key="2">
    <source>
        <dbReference type="SAM" id="SignalP"/>
    </source>
</evidence>
<proteinExistence type="predicted"/>
<organism evidence="4 5">
    <name type="scientific">Rhodocista pekingensis</name>
    <dbReference type="NCBI Taxonomy" id="201185"/>
    <lineage>
        <taxon>Bacteria</taxon>
        <taxon>Pseudomonadati</taxon>
        <taxon>Pseudomonadota</taxon>
        <taxon>Alphaproteobacteria</taxon>
        <taxon>Rhodospirillales</taxon>
        <taxon>Azospirillaceae</taxon>
        <taxon>Rhodocista</taxon>
    </lineage>
</organism>
<dbReference type="RefSeq" id="WP_377361223.1">
    <property type="nucleotide sequence ID" value="NZ_JBHTCM010000040.1"/>
</dbReference>
<evidence type="ECO:0000256" key="1">
    <source>
        <dbReference type="SAM" id="MobiDB-lite"/>
    </source>
</evidence>
<feature type="signal peptide" evidence="2">
    <location>
        <begin position="1"/>
        <end position="24"/>
    </location>
</feature>
<name>A0ABW2L1I2_9PROT</name>
<dbReference type="Gene3D" id="2.30.30.240">
    <property type="entry name" value="PRC-barrel domain"/>
    <property type="match status" value="1"/>
</dbReference>
<reference evidence="5" key="1">
    <citation type="journal article" date="2019" name="Int. J. Syst. Evol. Microbiol.">
        <title>The Global Catalogue of Microorganisms (GCM) 10K type strain sequencing project: providing services to taxonomists for standard genome sequencing and annotation.</title>
        <authorList>
            <consortium name="The Broad Institute Genomics Platform"/>
            <consortium name="The Broad Institute Genome Sequencing Center for Infectious Disease"/>
            <person name="Wu L."/>
            <person name="Ma J."/>
        </authorList>
    </citation>
    <scope>NUCLEOTIDE SEQUENCE [LARGE SCALE GENOMIC DNA]</scope>
    <source>
        <strain evidence="5">CGMCC 1.16275</strain>
    </source>
</reference>
<feature type="compositionally biased region" description="Pro residues" evidence="1">
    <location>
        <begin position="56"/>
        <end position="69"/>
    </location>
</feature>
<feature type="region of interest" description="Disordered" evidence="1">
    <location>
        <begin position="23"/>
        <end position="110"/>
    </location>
</feature>
<accession>A0ABW2L1I2</accession>
<keyword evidence="5" id="KW-1185">Reference proteome</keyword>
<dbReference type="InterPro" id="IPR027275">
    <property type="entry name" value="PRC-brl_dom"/>
</dbReference>
<evidence type="ECO:0000259" key="3">
    <source>
        <dbReference type="Pfam" id="PF05239"/>
    </source>
</evidence>
<protein>
    <submittedName>
        <fullName evidence="4">PRC-barrel domain-containing protein</fullName>
    </submittedName>
</protein>
<evidence type="ECO:0000313" key="4">
    <source>
        <dbReference type="EMBL" id="MFC7335528.1"/>
    </source>
</evidence>
<sequence>MRSLPTVAALTAAVVALSPAVARTAPQDAPQDTPQGAPTEDRPPAAPAAPLRTVPAPAPDTATPPVPPPRTDDRPVQAPLTTGARDGDIATTTPVPVQPGPDGDAPDAGAPALADALRTAPAQGDPEIALTPGAAAGLARLTAREAEALIGRAAVSREGERIGTVRDFVVQGTDARVEAVILGRGGVLGLGEGLLRVPAEALKLDPAGAADGKRPVTLDLPAAEVERMPGFTYADGATTLSGPRR</sequence>
<feature type="compositionally biased region" description="Low complexity" evidence="1">
    <location>
        <begin position="90"/>
        <end position="110"/>
    </location>
</feature>
<feature type="domain" description="PRC-barrel" evidence="3">
    <location>
        <begin position="146"/>
        <end position="200"/>
    </location>
</feature>
<dbReference type="Pfam" id="PF05239">
    <property type="entry name" value="PRC"/>
    <property type="match status" value="1"/>
</dbReference>
<dbReference type="EMBL" id="JBHTCM010000040">
    <property type="protein sequence ID" value="MFC7335528.1"/>
    <property type="molecule type" value="Genomic_DNA"/>
</dbReference>
<keyword evidence="2" id="KW-0732">Signal</keyword>
<comment type="caution">
    <text evidence="4">The sequence shown here is derived from an EMBL/GenBank/DDBJ whole genome shotgun (WGS) entry which is preliminary data.</text>
</comment>
<dbReference type="InterPro" id="IPR011033">
    <property type="entry name" value="PRC_barrel-like_sf"/>
</dbReference>
<feature type="chain" id="PRO_5047226211" evidence="2">
    <location>
        <begin position="25"/>
        <end position="245"/>
    </location>
</feature>
<dbReference type="SUPFAM" id="SSF50346">
    <property type="entry name" value="PRC-barrel domain"/>
    <property type="match status" value="1"/>
</dbReference>
<dbReference type="Proteomes" id="UP001596456">
    <property type="component" value="Unassembled WGS sequence"/>
</dbReference>